<evidence type="ECO:0000256" key="2">
    <source>
        <dbReference type="ARBA" id="ARBA00023125"/>
    </source>
</evidence>
<keyword evidence="3" id="KW-0804">Transcription</keyword>
<dbReference type="InterPro" id="IPR004111">
    <property type="entry name" value="Repressor_TetR_C"/>
</dbReference>
<evidence type="ECO:0000256" key="4">
    <source>
        <dbReference type="PROSITE-ProRule" id="PRU00335"/>
    </source>
</evidence>
<dbReference type="InterPro" id="IPR001647">
    <property type="entry name" value="HTH_TetR"/>
</dbReference>
<evidence type="ECO:0000256" key="3">
    <source>
        <dbReference type="ARBA" id="ARBA00023163"/>
    </source>
</evidence>
<dbReference type="RefSeq" id="WP_179751634.1">
    <property type="nucleotide sequence ID" value="NZ_JACCBU010000001.1"/>
</dbReference>
<keyword evidence="1" id="KW-0805">Transcription regulation</keyword>
<reference evidence="6 7" key="1">
    <citation type="submission" date="2020-07" db="EMBL/GenBank/DDBJ databases">
        <title>Sequencing the genomes of 1000 actinobacteria strains.</title>
        <authorList>
            <person name="Klenk H.-P."/>
        </authorList>
    </citation>
    <scope>NUCLEOTIDE SEQUENCE [LARGE SCALE GENOMIC DNA]</scope>
    <source>
        <strain evidence="6 7">DSM 22083</strain>
    </source>
</reference>
<evidence type="ECO:0000259" key="5">
    <source>
        <dbReference type="PROSITE" id="PS50977"/>
    </source>
</evidence>
<gene>
    <name evidence="6" type="ORF">BKA15_002801</name>
</gene>
<evidence type="ECO:0000313" key="7">
    <source>
        <dbReference type="Proteomes" id="UP000569914"/>
    </source>
</evidence>
<comment type="caution">
    <text evidence="6">The sequence shown here is derived from an EMBL/GenBank/DDBJ whole genome shotgun (WGS) entry which is preliminary data.</text>
</comment>
<accession>A0A7Y9I7A2</accession>
<dbReference type="Proteomes" id="UP000569914">
    <property type="component" value="Unassembled WGS sequence"/>
</dbReference>
<dbReference type="EMBL" id="JACCBU010000001">
    <property type="protein sequence ID" value="NYE71472.1"/>
    <property type="molecule type" value="Genomic_DNA"/>
</dbReference>
<dbReference type="SUPFAM" id="SSF46689">
    <property type="entry name" value="Homeodomain-like"/>
    <property type="match status" value="1"/>
</dbReference>
<organism evidence="6 7">
    <name type="scientific">Microlunatus parietis</name>
    <dbReference type="NCBI Taxonomy" id="682979"/>
    <lineage>
        <taxon>Bacteria</taxon>
        <taxon>Bacillati</taxon>
        <taxon>Actinomycetota</taxon>
        <taxon>Actinomycetes</taxon>
        <taxon>Propionibacteriales</taxon>
        <taxon>Propionibacteriaceae</taxon>
        <taxon>Microlunatus</taxon>
    </lineage>
</organism>
<evidence type="ECO:0000256" key="1">
    <source>
        <dbReference type="ARBA" id="ARBA00023015"/>
    </source>
</evidence>
<protein>
    <submittedName>
        <fullName evidence="6">AcrR family transcriptional regulator</fullName>
    </submittedName>
</protein>
<dbReference type="PROSITE" id="PS50977">
    <property type="entry name" value="HTH_TETR_2"/>
    <property type="match status" value="1"/>
</dbReference>
<dbReference type="SUPFAM" id="SSF48498">
    <property type="entry name" value="Tetracyclin repressor-like, C-terminal domain"/>
    <property type="match status" value="1"/>
</dbReference>
<dbReference type="InterPro" id="IPR009057">
    <property type="entry name" value="Homeodomain-like_sf"/>
</dbReference>
<dbReference type="Gene3D" id="1.10.10.60">
    <property type="entry name" value="Homeodomain-like"/>
    <property type="match status" value="1"/>
</dbReference>
<dbReference type="GO" id="GO:0003677">
    <property type="term" value="F:DNA binding"/>
    <property type="evidence" value="ECO:0007669"/>
    <property type="project" value="UniProtKB-UniRule"/>
</dbReference>
<dbReference type="GO" id="GO:0045892">
    <property type="term" value="P:negative regulation of DNA-templated transcription"/>
    <property type="evidence" value="ECO:0007669"/>
    <property type="project" value="InterPro"/>
</dbReference>
<dbReference type="Gene3D" id="1.10.357.10">
    <property type="entry name" value="Tetracycline Repressor, domain 2"/>
    <property type="match status" value="1"/>
</dbReference>
<dbReference type="Pfam" id="PF02909">
    <property type="entry name" value="TetR_C_1"/>
    <property type="match status" value="1"/>
</dbReference>
<evidence type="ECO:0000313" key="6">
    <source>
        <dbReference type="EMBL" id="NYE71472.1"/>
    </source>
</evidence>
<proteinExistence type="predicted"/>
<keyword evidence="2 4" id="KW-0238">DNA-binding</keyword>
<feature type="DNA-binding region" description="H-T-H motif" evidence="4">
    <location>
        <begin position="56"/>
        <end position="75"/>
    </location>
</feature>
<keyword evidence="7" id="KW-1185">Reference proteome</keyword>
<sequence>MADDADQNPDRTLRLLWRRELGATQGSRGPKQSSSVDEVVRAGIAIADAEGLDALSMRKVGDRLGLRVMSVYTYVANRAELISLMHDEAVGEQPVKPHRGSVRTRLKKVCRQLYDGYLRHPWLLQAESIRGNLGPYVVARYEWQLRAIEGIGLDDISMDQVITLVSGFAAGAAGLAIEVKRTQETSGMTDAEWWEINAPILDKVMAGTDFPLAGRVGTSTGEAYNAATDPDLSFRFGLDRILDGIELYIEQRTRAE</sequence>
<dbReference type="AlphaFoldDB" id="A0A7Y9I7A2"/>
<dbReference type="InterPro" id="IPR036271">
    <property type="entry name" value="Tet_transcr_reg_TetR-rel_C_sf"/>
</dbReference>
<name>A0A7Y9I7A2_9ACTN</name>
<feature type="domain" description="HTH tetR-type" evidence="5">
    <location>
        <begin position="33"/>
        <end position="93"/>
    </location>
</feature>